<dbReference type="Gene3D" id="3.40.50.720">
    <property type="entry name" value="NAD(P)-binding Rossmann-like Domain"/>
    <property type="match status" value="1"/>
</dbReference>
<dbReference type="InterPro" id="IPR055170">
    <property type="entry name" value="GFO_IDH_MocA-like_dom"/>
</dbReference>
<evidence type="ECO:0000259" key="3">
    <source>
        <dbReference type="Pfam" id="PF01408"/>
    </source>
</evidence>
<comment type="similarity">
    <text evidence="1">Belongs to the Gfo/Idh/MocA family.</text>
</comment>
<evidence type="ECO:0000256" key="2">
    <source>
        <dbReference type="ARBA" id="ARBA00023002"/>
    </source>
</evidence>
<sequence length="328" mass="35441">MIGFCLVGAGRIGAIHAANIASLPQARLLCVVDAIAAPAAALAQQYEARHCELDQALADPAVDAVLIASSTDTHVDFIVAAAAAGKAIFCEKPIDLDLPRVRACIAEVERAGTVLALGFNRRFDPGFSALYERLRRGDIGTPEIVSITSRDPQPPPLDYLRRSGGLFMDMMIHDLDMARWLLLEEPCEIYATGSCLVDAAIGEAGDIDTATVILKTASGRLCQISNSRRTSYGYDQRLEVHGSQGMLRAENVTATRLQHYAAGGVVTDPPLHFFLQRYADAYRLELLDFIEAVSQQRPPAVTGEDGLRAQELATAALESLQQGRPLRL</sequence>
<dbReference type="KEGG" id="kim:G3T16_01545"/>
<evidence type="ECO:0000256" key="1">
    <source>
        <dbReference type="ARBA" id="ARBA00010928"/>
    </source>
</evidence>
<accession>A0A6C0TWS7</accession>
<dbReference type="GO" id="GO:0000166">
    <property type="term" value="F:nucleotide binding"/>
    <property type="evidence" value="ECO:0007669"/>
    <property type="project" value="InterPro"/>
</dbReference>
<organism evidence="5 6">
    <name type="scientific">Kineobactrum salinum</name>
    <dbReference type="NCBI Taxonomy" id="2708301"/>
    <lineage>
        <taxon>Bacteria</taxon>
        <taxon>Pseudomonadati</taxon>
        <taxon>Pseudomonadota</taxon>
        <taxon>Gammaproteobacteria</taxon>
        <taxon>Cellvibrionales</taxon>
        <taxon>Halieaceae</taxon>
        <taxon>Kineobactrum</taxon>
    </lineage>
</organism>
<dbReference type="InterPro" id="IPR036291">
    <property type="entry name" value="NAD(P)-bd_dom_sf"/>
</dbReference>
<protein>
    <submittedName>
        <fullName evidence="5">Inositol 2-dehydrogenase</fullName>
        <ecNumber evidence="5">1.1.1.18</ecNumber>
    </submittedName>
</protein>
<dbReference type="Proteomes" id="UP000477680">
    <property type="component" value="Chromosome"/>
</dbReference>
<keyword evidence="2 5" id="KW-0560">Oxidoreductase</keyword>
<dbReference type="Gene3D" id="3.30.360.10">
    <property type="entry name" value="Dihydrodipicolinate Reductase, domain 2"/>
    <property type="match status" value="1"/>
</dbReference>
<gene>
    <name evidence="5" type="primary">iolG</name>
    <name evidence="5" type="ORF">G3T16_01545</name>
</gene>
<dbReference type="AlphaFoldDB" id="A0A6C0TWS7"/>
<dbReference type="EMBL" id="CP048711">
    <property type="protein sequence ID" value="QIB64282.1"/>
    <property type="molecule type" value="Genomic_DNA"/>
</dbReference>
<name>A0A6C0TWS7_9GAMM</name>
<keyword evidence="6" id="KW-1185">Reference proteome</keyword>
<dbReference type="SUPFAM" id="SSF51735">
    <property type="entry name" value="NAD(P)-binding Rossmann-fold domains"/>
    <property type="match status" value="1"/>
</dbReference>
<dbReference type="InterPro" id="IPR030827">
    <property type="entry name" value="Myo_inos_IolG"/>
</dbReference>
<evidence type="ECO:0000313" key="5">
    <source>
        <dbReference type="EMBL" id="QIB64282.1"/>
    </source>
</evidence>
<evidence type="ECO:0000313" key="6">
    <source>
        <dbReference type="Proteomes" id="UP000477680"/>
    </source>
</evidence>
<evidence type="ECO:0000259" key="4">
    <source>
        <dbReference type="Pfam" id="PF22725"/>
    </source>
</evidence>
<dbReference type="PANTHER" id="PTHR42840">
    <property type="entry name" value="NAD(P)-BINDING ROSSMANN-FOLD SUPERFAMILY PROTEIN-RELATED"/>
    <property type="match status" value="1"/>
</dbReference>
<dbReference type="InterPro" id="IPR000683">
    <property type="entry name" value="Gfo/Idh/MocA-like_OxRdtase_N"/>
</dbReference>
<dbReference type="SUPFAM" id="SSF55347">
    <property type="entry name" value="Glyceraldehyde-3-phosphate dehydrogenase-like, C-terminal domain"/>
    <property type="match status" value="1"/>
</dbReference>
<dbReference type="EC" id="1.1.1.18" evidence="5"/>
<feature type="domain" description="GFO/IDH/MocA-like oxidoreductase" evidence="4">
    <location>
        <begin position="129"/>
        <end position="248"/>
    </location>
</feature>
<dbReference type="Pfam" id="PF01408">
    <property type="entry name" value="GFO_IDH_MocA"/>
    <property type="match status" value="1"/>
</dbReference>
<dbReference type="GO" id="GO:0050112">
    <property type="term" value="F:inositol 2-dehydrogenase (NAD+) activity"/>
    <property type="evidence" value="ECO:0007669"/>
    <property type="project" value="UniProtKB-EC"/>
</dbReference>
<reference evidence="5 6" key="1">
    <citation type="submission" date="2020-02" db="EMBL/GenBank/DDBJ databases">
        <title>Genome sequencing for Kineobactrum sp. M2.</title>
        <authorList>
            <person name="Park S.-J."/>
        </authorList>
    </citation>
    <scope>NUCLEOTIDE SEQUENCE [LARGE SCALE GENOMIC DNA]</scope>
    <source>
        <strain evidence="5 6">M2</strain>
    </source>
</reference>
<dbReference type="RefSeq" id="WP_163493532.1">
    <property type="nucleotide sequence ID" value="NZ_CP048711.1"/>
</dbReference>
<proteinExistence type="inferred from homology"/>
<dbReference type="PANTHER" id="PTHR42840:SF3">
    <property type="entry name" value="BINDING ROSSMANN FOLD OXIDOREDUCTASE, PUTATIVE (AFU_ORTHOLOGUE AFUA_2G10240)-RELATED"/>
    <property type="match status" value="1"/>
</dbReference>
<dbReference type="NCBIfam" id="TIGR04380">
    <property type="entry name" value="myo_inos_iolG"/>
    <property type="match status" value="1"/>
</dbReference>
<dbReference type="Pfam" id="PF22725">
    <property type="entry name" value="GFO_IDH_MocA_C3"/>
    <property type="match status" value="1"/>
</dbReference>
<feature type="domain" description="Gfo/Idh/MocA-like oxidoreductase N-terminal" evidence="3">
    <location>
        <begin position="4"/>
        <end position="119"/>
    </location>
</feature>